<feature type="compositionally biased region" description="Polar residues" evidence="11">
    <location>
        <begin position="710"/>
        <end position="737"/>
    </location>
</feature>
<keyword evidence="4" id="KW-0808">Transferase</keyword>
<comment type="catalytic activity">
    <reaction evidence="9">
        <text>L-seryl-[protein] + ATP = O-phospho-L-seryl-[protein] + ADP + H(+)</text>
        <dbReference type="Rhea" id="RHEA:17989"/>
        <dbReference type="Rhea" id="RHEA-COMP:9863"/>
        <dbReference type="Rhea" id="RHEA-COMP:11604"/>
        <dbReference type="ChEBI" id="CHEBI:15378"/>
        <dbReference type="ChEBI" id="CHEBI:29999"/>
        <dbReference type="ChEBI" id="CHEBI:30616"/>
        <dbReference type="ChEBI" id="CHEBI:83421"/>
        <dbReference type="ChEBI" id="CHEBI:456216"/>
        <dbReference type="EC" id="2.7.11.25"/>
    </reaction>
</comment>
<keyword evidence="3" id="KW-0723">Serine/threonine-protein kinase</keyword>
<keyword evidence="7 10" id="KW-0067">ATP-binding</keyword>
<feature type="compositionally biased region" description="Low complexity" evidence="11">
    <location>
        <begin position="314"/>
        <end position="323"/>
    </location>
</feature>
<evidence type="ECO:0000256" key="11">
    <source>
        <dbReference type="SAM" id="MobiDB-lite"/>
    </source>
</evidence>
<dbReference type="OrthoDB" id="266718at2759"/>
<dbReference type="Gene3D" id="1.10.510.10">
    <property type="entry name" value="Transferase(Phosphotransferase) domain 1"/>
    <property type="match status" value="1"/>
</dbReference>
<evidence type="ECO:0000256" key="10">
    <source>
        <dbReference type="PROSITE-ProRule" id="PRU10141"/>
    </source>
</evidence>
<dbReference type="InterPro" id="IPR008271">
    <property type="entry name" value="Ser/Thr_kinase_AS"/>
</dbReference>
<dbReference type="SMART" id="SM00454">
    <property type="entry name" value="SAM"/>
    <property type="match status" value="1"/>
</dbReference>
<dbReference type="PROSITE" id="PS50105">
    <property type="entry name" value="SAM_DOMAIN"/>
    <property type="match status" value="1"/>
</dbReference>
<dbReference type="Gene3D" id="3.10.20.90">
    <property type="entry name" value="Phosphatidylinositol 3-kinase Catalytic Subunit, Chain A, domain 1"/>
    <property type="match status" value="1"/>
</dbReference>
<comment type="catalytic activity">
    <reaction evidence="8">
        <text>L-threonyl-[protein] + ATP = O-phospho-L-threonyl-[protein] + ADP + H(+)</text>
        <dbReference type="Rhea" id="RHEA:46608"/>
        <dbReference type="Rhea" id="RHEA-COMP:11060"/>
        <dbReference type="Rhea" id="RHEA-COMP:11605"/>
        <dbReference type="ChEBI" id="CHEBI:15378"/>
        <dbReference type="ChEBI" id="CHEBI:30013"/>
        <dbReference type="ChEBI" id="CHEBI:30616"/>
        <dbReference type="ChEBI" id="CHEBI:61977"/>
        <dbReference type="ChEBI" id="CHEBI:456216"/>
        <dbReference type="EC" id="2.7.11.25"/>
    </reaction>
</comment>
<feature type="binding site" evidence="10">
    <location>
        <position position="964"/>
    </location>
    <ligand>
        <name>ATP</name>
        <dbReference type="ChEBI" id="CHEBI:30616"/>
    </ligand>
</feature>
<dbReference type="AlphaFoldDB" id="A0A9P5MTV8"/>
<feature type="compositionally biased region" description="Polar residues" evidence="11">
    <location>
        <begin position="1"/>
        <end position="10"/>
    </location>
</feature>
<feature type="compositionally biased region" description="Pro residues" evidence="11">
    <location>
        <begin position="262"/>
        <end position="277"/>
    </location>
</feature>
<dbReference type="SMART" id="SM01304">
    <property type="entry name" value="Ras_bdg_2"/>
    <property type="match status" value="1"/>
</dbReference>
<dbReference type="Pfam" id="PF00069">
    <property type="entry name" value="Pkinase"/>
    <property type="match status" value="1"/>
</dbReference>
<dbReference type="FunFam" id="1.10.510.10:FF:000334">
    <property type="entry name" value="Serine/threonine-protein kinase STE11"/>
    <property type="match status" value="1"/>
</dbReference>
<dbReference type="PANTHER" id="PTHR11584">
    <property type="entry name" value="SERINE/THREONINE PROTEIN KINASE"/>
    <property type="match status" value="1"/>
</dbReference>
<protein>
    <recommendedName>
        <fullName evidence="2">mitogen-activated protein kinase kinase kinase</fullName>
        <ecNumber evidence="2">2.7.11.25</ecNumber>
    </recommendedName>
</protein>
<dbReference type="InterPro" id="IPR001660">
    <property type="entry name" value="SAM"/>
</dbReference>
<dbReference type="Pfam" id="PF14847">
    <property type="entry name" value="Ras_bdg_2"/>
    <property type="match status" value="1"/>
</dbReference>
<feature type="region of interest" description="Disordered" evidence="11">
    <location>
        <begin position="414"/>
        <end position="452"/>
    </location>
</feature>
<dbReference type="GO" id="GO:0005524">
    <property type="term" value="F:ATP binding"/>
    <property type="evidence" value="ECO:0007669"/>
    <property type="project" value="UniProtKB-UniRule"/>
</dbReference>
<dbReference type="Proteomes" id="UP000759537">
    <property type="component" value="Unassembled WGS sequence"/>
</dbReference>
<dbReference type="EMBL" id="WHVB01000011">
    <property type="protein sequence ID" value="KAF8478558.1"/>
    <property type="molecule type" value="Genomic_DNA"/>
</dbReference>
<feature type="compositionally biased region" description="Low complexity" evidence="11">
    <location>
        <begin position="232"/>
        <end position="251"/>
    </location>
</feature>
<dbReference type="Gene3D" id="1.10.150.50">
    <property type="entry name" value="Transcription Factor, Ets-1"/>
    <property type="match status" value="1"/>
</dbReference>
<comment type="similarity">
    <text evidence="1">Belongs to the protein kinase superfamily. STE Ser/Thr protein kinase family. MAP kinase kinase kinase subfamily.</text>
</comment>
<dbReference type="PANTHER" id="PTHR11584:SF369">
    <property type="entry name" value="MITOGEN-ACTIVATED PROTEIN KINASE KINASE KINASE 19-RELATED"/>
    <property type="match status" value="1"/>
</dbReference>
<evidence type="ECO:0000256" key="3">
    <source>
        <dbReference type="ARBA" id="ARBA00022527"/>
    </source>
</evidence>
<comment type="caution">
    <text evidence="14">The sequence shown here is derived from an EMBL/GenBank/DDBJ whole genome shotgun (WGS) entry which is preliminary data.</text>
</comment>
<dbReference type="PROSITE" id="PS50011">
    <property type="entry name" value="PROTEIN_KINASE_DOM"/>
    <property type="match status" value="1"/>
</dbReference>
<name>A0A9P5MTV8_9AGAM</name>
<dbReference type="InterPro" id="IPR013761">
    <property type="entry name" value="SAM/pointed_sf"/>
</dbReference>
<evidence type="ECO:0000256" key="4">
    <source>
        <dbReference type="ARBA" id="ARBA00022679"/>
    </source>
</evidence>
<dbReference type="InterPro" id="IPR017441">
    <property type="entry name" value="Protein_kinase_ATP_BS"/>
</dbReference>
<dbReference type="InterPro" id="IPR000719">
    <property type="entry name" value="Prot_kinase_dom"/>
</dbReference>
<feature type="region of interest" description="Disordered" evidence="11">
    <location>
        <begin position="165"/>
        <end position="398"/>
    </location>
</feature>
<keyword evidence="5 10" id="KW-0547">Nucleotide-binding</keyword>
<dbReference type="SUPFAM" id="SSF47769">
    <property type="entry name" value="SAM/Pointed domain"/>
    <property type="match status" value="1"/>
</dbReference>
<keyword evidence="6" id="KW-0418">Kinase</keyword>
<proteinExistence type="inferred from homology"/>
<feature type="compositionally biased region" description="Low complexity" evidence="11">
    <location>
        <begin position="44"/>
        <end position="60"/>
    </location>
</feature>
<feature type="domain" description="Protein kinase" evidence="12">
    <location>
        <begin position="935"/>
        <end position="1198"/>
    </location>
</feature>
<evidence type="ECO:0000259" key="12">
    <source>
        <dbReference type="PROSITE" id="PS50011"/>
    </source>
</evidence>
<reference evidence="14" key="2">
    <citation type="journal article" date="2020" name="Nat. Commun.">
        <title>Large-scale genome sequencing of mycorrhizal fungi provides insights into the early evolution of symbiotic traits.</title>
        <authorList>
            <person name="Miyauchi S."/>
            <person name="Kiss E."/>
            <person name="Kuo A."/>
            <person name="Drula E."/>
            <person name="Kohler A."/>
            <person name="Sanchez-Garcia M."/>
            <person name="Morin E."/>
            <person name="Andreopoulos B."/>
            <person name="Barry K.W."/>
            <person name="Bonito G."/>
            <person name="Buee M."/>
            <person name="Carver A."/>
            <person name="Chen C."/>
            <person name="Cichocki N."/>
            <person name="Clum A."/>
            <person name="Culley D."/>
            <person name="Crous P.W."/>
            <person name="Fauchery L."/>
            <person name="Girlanda M."/>
            <person name="Hayes R.D."/>
            <person name="Keri Z."/>
            <person name="LaButti K."/>
            <person name="Lipzen A."/>
            <person name="Lombard V."/>
            <person name="Magnuson J."/>
            <person name="Maillard F."/>
            <person name="Murat C."/>
            <person name="Nolan M."/>
            <person name="Ohm R.A."/>
            <person name="Pangilinan J."/>
            <person name="Pereira M.F."/>
            <person name="Perotto S."/>
            <person name="Peter M."/>
            <person name="Pfister S."/>
            <person name="Riley R."/>
            <person name="Sitrit Y."/>
            <person name="Stielow J.B."/>
            <person name="Szollosi G."/>
            <person name="Zifcakova L."/>
            <person name="Stursova M."/>
            <person name="Spatafora J.W."/>
            <person name="Tedersoo L."/>
            <person name="Vaario L.M."/>
            <person name="Yamada A."/>
            <person name="Yan M."/>
            <person name="Wang P."/>
            <person name="Xu J."/>
            <person name="Bruns T."/>
            <person name="Baldrian P."/>
            <person name="Vilgalys R."/>
            <person name="Dunand C."/>
            <person name="Henrissat B."/>
            <person name="Grigoriev I.V."/>
            <person name="Hibbett D."/>
            <person name="Nagy L.G."/>
            <person name="Martin F.M."/>
        </authorList>
    </citation>
    <scope>NUCLEOTIDE SEQUENCE</scope>
    <source>
        <strain evidence="14">Prilba</strain>
    </source>
</reference>
<feature type="region of interest" description="Disordered" evidence="11">
    <location>
        <begin position="574"/>
        <end position="653"/>
    </location>
</feature>
<dbReference type="SMART" id="SM00220">
    <property type="entry name" value="S_TKc"/>
    <property type="match status" value="1"/>
</dbReference>
<feature type="compositionally biased region" description="Polar residues" evidence="11">
    <location>
        <begin position="367"/>
        <end position="398"/>
    </location>
</feature>
<dbReference type="GO" id="GO:0004709">
    <property type="term" value="F:MAP kinase kinase kinase activity"/>
    <property type="evidence" value="ECO:0007669"/>
    <property type="project" value="UniProtKB-EC"/>
</dbReference>
<evidence type="ECO:0000313" key="15">
    <source>
        <dbReference type="Proteomes" id="UP000759537"/>
    </source>
</evidence>
<evidence type="ECO:0000256" key="2">
    <source>
        <dbReference type="ARBA" id="ARBA00012406"/>
    </source>
</evidence>
<feature type="compositionally biased region" description="Low complexity" evidence="11">
    <location>
        <begin position="173"/>
        <end position="182"/>
    </location>
</feature>
<accession>A0A9P5MTV8</accession>
<feature type="region of interest" description="Disordered" evidence="11">
    <location>
        <begin position="879"/>
        <end position="906"/>
    </location>
</feature>
<evidence type="ECO:0000313" key="14">
    <source>
        <dbReference type="EMBL" id="KAF8478558.1"/>
    </source>
</evidence>
<gene>
    <name evidence="14" type="ORF">DFH94DRAFT_854528</name>
</gene>
<dbReference type="InterPro" id="IPR011009">
    <property type="entry name" value="Kinase-like_dom_sf"/>
</dbReference>
<dbReference type="PROSITE" id="PS00107">
    <property type="entry name" value="PROTEIN_KINASE_ATP"/>
    <property type="match status" value="1"/>
</dbReference>
<evidence type="ECO:0000256" key="8">
    <source>
        <dbReference type="ARBA" id="ARBA00047559"/>
    </source>
</evidence>
<keyword evidence="15" id="KW-1185">Reference proteome</keyword>
<organism evidence="14 15">
    <name type="scientific">Russula ochroleuca</name>
    <dbReference type="NCBI Taxonomy" id="152965"/>
    <lineage>
        <taxon>Eukaryota</taxon>
        <taxon>Fungi</taxon>
        <taxon>Dikarya</taxon>
        <taxon>Basidiomycota</taxon>
        <taxon>Agaricomycotina</taxon>
        <taxon>Agaricomycetes</taxon>
        <taxon>Russulales</taxon>
        <taxon>Russulaceae</taxon>
        <taxon>Russula</taxon>
    </lineage>
</organism>
<feature type="domain" description="SAM" evidence="13">
    <location>
        <begin position="77"/>
        <end position="140"/>
    </location>
</feature>
<dbReference type="FunFam" id="3.30.200.20:FF:000387">
    <property type="entry name" value="Serine/threonine-protein kinase STE11"/>
    <property type="match status" value="1"/>
</dbReference>
<evidence type="ECO:0000256" key="6">
    <source>
        <dbReference type="ARBA" id="ARBA00022777"/>
    </source>
</evidence>
<dbReference type="CDD" id="cd09534">
    <property type="entry name" value="SAM_Ste11_fungal"/>
    <property type="match status" value="1"/>
</dbReference>
<dbReference type="InterPro" id="IPR029458">
    <property type="entry name" value="Ras-bd_By2"/>
</dbReference>
<feature type="region of interest" description="Disordered" evidence="11">
    <location>
        <begin position="707"/>
        <end position="737"/>
    </location>
</feature>
<dbReference type="EC" id="2.7.11.25" evidence="2"/>
<evidence type="ECO:0000256" key="7">
    <source>
        <dbReference type="ARBA" id="ARBA00022840"/>
    </source>
</evidence>
<feature type="compositionally biased region" description="Polar residues" evidence="11">
    <location>
        <begin position="197"/>
        <end position="207"/>
    </location>
</feature>
<dbReference type="SUPFAM" id="SSF56112">
    <property type="entry name" value="Protein kinase-like (PK-like)"/>
    <property type="match status" value="1"/>
</dbReference>
<evidence type="ECO:0000259" key="13">
    <source>
        <dbReference type="PROSITE" id="PS50105"/>
    </source>
</evidence>
<feature type="compositionally biased region" description="Polar residues" evidence="11">
    <location>
        <begin position="23"/>
        <end position="34"/>
    </location>
</feature>
<evidence type="ECO:0000256" key="9">
    <source>
        <dbReference type="ARBA" id="ARBA00048329"/>
    </source>
</evidence>
<feature type="region of interest" description="Disordered" evidence="11">
    <location>
        <begin position="753"/>
        <end position="796"/>
    </location>
</feature>
<dbReference type="PROSITE" id="PS00108">
    <property type="entry name" value="PROTEIN_KINASE_ST"/>
    <property type="match status" value="1"/>
</dbReference>
<sequence>MATATMSIDNLPQPSSPPTSPSAVYTTFNQSVRSAPSPLYPTRSQGSLPGTPTSSTHTSSMLDIPPAMHYAEFLRTWSDSHVSAWLTNIKCGHHATTFRTSDIRGDVILELDQVTLKEIGIASVGDRLRILNAVKALRQRCSNRGEWTSAYGVFRSRAIVSANEGDLGHRRTGSTTSPTSRLTARRQEHSRPPPLQLGSSANLQSNLPHIIRDNPTGSDSFRTNHVRPLPHPLLATTPSSSTTPIATPGTSQSSSSRGAHLPLPPIPRGFPPAPPPSSVTSTVRPANRALHGRKTPTQLEAPEFTSQPLPPAPTLLTPQSATTWSGYGLPPDPKAGITAAKSPNRSQSPIPHRTATRSPVLAPTHGRNLSSGGQSSSTPTKPTQRPSGSNHPYAQGLQPSSQTINVLSPIAESFSSHQTPIQPTAPSTSPPPPASFAVGRGPFANASSSGAPPSLVDLRRKLVKFMLRDEGHSATINVEDCVGGVEVLEKVLKKFGKLSAKHTELEGPDRVGTSDGGLSVDGWCVFVDWGNEASPGRPLTEAQLLSVCLAPPNDPARERGLTLRRIAKAKRPKAIGYGGATSPTSFVFPSKSPAHEGDDPLSTNSPSPTPKRMKRASTVSVLSGLGVEDPEKALESPSSPTQTESDEKGPTNLFKAPAKLRNFFGQRPTSELITNHLTEYFPFTEKKVLERTARHSMLRAGGSIGRRDSTISFNPPSSSRFSVSTIGSRKASSQRGSVYSVAPLVPEKLNQHVESASGDSTEEPPRVSLSAGDGDPLPLESGDEENTPSSQDRISHAHLLPPVDFSLESFTESMDKLTAQQLNRRLSSSSSAKRMSYITELRSKRDVSDSASFVTVDEITAEVESRRENDVDNGWTAINAQGDEEHTPAAPVDVPTESVGEDDDDDINLEGDMSDATDEDEDEIGHTIASGGIKWIKGALIGAGSFGKVYLGMDATNGLLMAVKQVEVPTAASDERRKTMTDALEREIELLKDLQHENIVQYLYSSSDEEFFNIFLEYVPGGSVAALLRNYGAFEEPLVRNFVRQILEGLHYVHERGIVHRDIKGANVLVDNKGGIKISDFGISKKLEDNLMPGNRLHRPSLQGSVYWMAPEVVKQVAYTKKADIWSVGCLIVEMLTGEHPWAQLNQMQAIFKIGSFSAKPPIPSDISTDAQGFLDLCFELDHEIRPAAGDLLVHAWMKKKAGTKGLKFKDTPSCPT</sequence>
<dbReference type="Pfam" id="PF07647">
    <property type="entry name" value="SAM_2"/>
    <property type="match status" value="1"/>
</dbReference>
<reference evidence="14" key="1">
    <citation type="submission" date="2019-10" db="EMBL/GenBank/DDBJ databases">
        <authorList>
            <consortium name="DOE Joint Genome Institute"/>
            <person name="Kuo A."/>
            <person name="Miyauchi S."/>
            <person name="Kiss E."/>
            <person name="Drula E."/>
            <person name="Kohler A."/>
            <person name="Sanchez-Garcia M."/>
            <person name="Andreopoulos B."/>
            <person name="Barry K.W."/>
            <person name="Bonito G."/>
            <person name="Buee M."/>
            <person name="Carver A."/>
            <person name="Chen C."/>
            <person name="Cichocki N."/>
            <person name="Clum A."/>
            <person name="Culley D."/>
            <person name="Crous P.W."/>
            <person name="Fauchery L."/>
            <person name="Girlanda M."/>
            <person name="Hayes R."/>
            <person name="Keri Z."/>
            <person name="LaButti K."/>
            <person name="Lipzen A."/>
            <person name="Lombard V."/>
            <person name="Magnuson J."/>
            <person name="Maillard F."/>
            <person name="Morin E."/>
            <person name="Murat C."/>
            <person name="Nolan M."/>
            <person name="Ohm R."/>
            <person name="Pangilinan J."/>
            <person name="Pereira M."/>
            <person name="Perotto S."/>
            <person name="Peter M."/>
            <person name="Riley R."/>
            <person name="Sitrit Y."/>
            <person name="Stielow B."/>
            <person name="Szollosi G."/>
            <person name="Zifcakova L."/>
            <person name="Stursova M."/>
            <person name="Spatafora J.W."/>
            <person name="Tedersoo L."/>
            <person name="Vaario L.-M."/>
            <person name="Yamada A."/>
            <person name="Yan M."/>
            <person name="Wang P."/>
            <person name="Xu J."/>
            <person name="Bruns T."/>
            <person name="Baldrian P."/>
            <person name="Vilgalys R."/>
            <person name="Henrissat B."/>
            <person name="Grigoriev I.V."/>
            <person name="Hibbett D."/>
            <person name="Nagy L.G."/>
            <person name="Martin F.M."/>
        </authorList>
    </citation>
    <scope>NUCLEOTIDE SEQUENCE</scope>
    <source>
        <strain evidence="14">Prilba</strain>
    </source>
</reference>
<evidence type="ECO:0000256" key="1">
    <source>
        <dbReference type="ARBA" id="ARBA00006529"/>
    </source>
</evidence>
<evidence type="ECO:0000256" key="5">
    <source>
        <dbReference type="ARBA" id="ARBA00022741"/>
    </source>
</evidence>
<feature type="region of interest" description="Disordered" evidence="11">
    <location>
        <begin position="1"/>
        <end position="60"/>
    </location>
</feature>